<accession>A0AAW8D4L7</accession>
<keyword evidence="3" id="KW-0067">ATP-binding</keyword>
<dbReference type="Gene3D" id="3.40.50.300">
    <property type="entry name" value="P-loop containing nucleotide triphosphate hydrolases"/>
    <property type="match status" value="1"/>
</dbReference>
<dbReference type="Pfam" id="PF19044">
    <property type="entry name" value="P-loop_TraG"/>
    <property type="match status" value="1"/>
</dbReference>
<evidence type="ECO:0000313" key="8">
    <source>
        <dbReference type="EMBL" id="MDP9897352.1"/>
    </source>
</evidence>
<dbReference type="AlphaFoldDB" id="A0AAW8D4L7"/>
<dbReference type="NCBIfam" id="TIGR00929">
    <property type="entry name" value="VirB4_CagE"/>
    <property type="match status" value="1"/>
</dbReference>
<evidence type="ECO:0000259" key="7">
    <source>
        <dbReference type="Pfam" id="PF19044"/>
    </source>
</evidence>
<dbReference type="Pfam" id="PF03135">
    <property type="entry name" value="CagE_TrbE_VirB"/>
    <property type="match status" value="1"/>
</dbReference>
<dbReference type="GO" id="GO:0005524">
    <property type="term" value="F:ATP binding"/>
    <property type="evidence" value="ECO:0007669"/>
    <property type="project" value="UniProtKB-KW"/>
</dbReference>
<dbReference type="Proteomes" id="UP001242045">
    <property type="component" value="Unassembled WGS sequence"/>
</dbReference>
<evidence type="ECO:0000256" key="3">
    <source>
        <dbReference type="ARBA" id="ARBA00022840"/>
    </source>
</evidence>
<keyword evidence="2" id="KW-0547">Nucleotide-binding</keyword>
<dbReference type="InterPro" id="IPR004346">
    <property type="entry name" value="CagE_TrbE_VirB"/>
</dbReference>
<proteinExistence type="inferred from homology"/>
<dbReference type="InterPro" id="IPR051162">
    <property type="entry name" value="T4SS_component"/>
</dbReference>
<protein>
    <recommendedName>
        <fullName evidence="5">Type IV secretion system protein virB4</fullName>
    </recommendedName>
</protein>
<evidence type="ECO:0000256" key="4">
    <source>
        <dbReference type="ARBA" id="ARBA00023026"/>
    </source>
</evidence>
<evidence type="ECO:0000256" key="2">
    <source>
        <dbReference type="ARBA" id="ARBA00022741"/>
    </source>
</evidence>
<evidence type="ECO:0000313" key="9">
    <source>
        <dbReference type="Proteomes" id="UP001242045"/>
    </source>
</evidence>
<dbReference type="InterPro" id="IPR043964">
    <property type="entry name" value="P-loop_TraG"/>
</dbReference>
<reference evidence="8" key="1">
    <citation type="submission" date="2023-07" db="EMBL/GenBank/DDBJ databases">
        <title>Sorghum-associated microbial communities from plants grown in Nebraska, USA.</title>
        <authorList>
            <person name="Schachtman D."/>
        </authorList>
    </citation>
    <scope>NUCLEOTIDE SEQUENCE</scope>
    <source>
        <strain evidence="8">DS3754</strain>
    </source>
</reference>
<comment type="similarity">
    <text evidence="1">Belongs to the TrbE/VirB4 family.</text>
</comment>
<feature type="domain" description="TraG P-loop" evidence="7">
    <location>
        <begin position="605"/>
        <end position="698"/>
    </location>
</feature>
<dbReference type="PANTHER" id="PTHR30121">
    <property type="entry name" value="UNCHARACTERIZED PROTEIN YJGR-RELATED"/>
    <property type="match status" value="1"/>
</dbReference>
<gene>
    <name evidence="8" type="ORF">J2W31_006496</name>
</gene>
<dbReference type="PANTHER" id="PTHR30121:SF12">
    <property type="entry name" value="TYPE IV SECRETION SYSTEM PROTEIN CAGE"/>
    <property type="match status" value="1"/>
</dbReference>
<dbReference type="InterPro" id="IPR027417">
    <property type="entry name" value="P-loop_NTPase"/>
</dbReference>
<evidence type="ECO:0000259" key="6">
    <source>
        <dbReference type="Pfam" id="PF03135"/>
    </source>
</evidence>
<keyword evidence="4" id="KW-0843">Virulence</keyword>
<dbReference type="EMBL" id="JAUSRD010000027">
    <property type="protein sequence ID" value="MDP9897352.1"/>
    <property type="molecule type" value="Genomic_DNA"/>
</dbReference>
<feature type="domain" description="CagE TrbE VirB component of type IV transporter system central" evidence="6">
    <location>
        <begin position="156"/>
        <end position="358"/>
    </location>
</feature>
<organism evidence="8 9">
    <name type="scientific">Variovorax boronicumulans</name>
    <dbReference type="NCBI Taxonomy" id="436515"/>
    <lineage>
        <taxon>Bacteria</taxon>
        <taxon>Pseudomonadati</taxon>
        <taxon>Pseudomonadota</taxon>
        <taxon>Betaproteobacteria</taxon>
        <taxon>Burkholderiales</taxon>
        <taxon>Comamonadaceae</taxon>
        <taxon>Variovorax</taxon>
    </lineage>
</organism>
<comment type="caution">
    <text evidence="8">The sequence shown here is derived from an EMBL/GenBank/DDBJ whole genome shotgun (WGS) entry which is preliminary data.</text>
</comment>
<evidence type="ECO:0000256" key="5">
    <source>
        <dbReference type="ARBA" id="ARBA00023635"/>
    </source>
</evidence>
<sequence length="777" mass="87421">MSYLLTDEIVVLKSGDYVSSWLIEGLPFEGLSNEEALKQMDALNLLIRGLSNGKFAFWIHRIRRRVGDSLSLPPEGFARAMIDKYYKGLEDGGLMATQIYLTIVHRPFPQKQRGVFGKVPKTLREFDLENAAAIDVMESLNRQVNSSLVDYRPTLLGVYTAANGVEYSDQLTLYGFLVNGTWRPMPAKQVPLDKYLARNRTFFGTEMVESRDEHGSIYSAFVDIKDYADYSRPGVLNTMLSLPCEYVETHSFSPLNARDAQEVLRKQRNQLISSEDNAASQVREMDDAIDQVISGNFSFGEYHYCMQVKGDSPERVKLARADAIDALQSSGFLGVALDLITDHAFAAQLPGNWRSRPRVANISSRNFTGLCSLHNFGNGKRDMNPWGEAVTIFQTPAGQPVYFNFHDTEVDRDAFDMKALGNTQIIGQSESGKTVLALFLLLNLLKYGTQTIFFDKDRGAEIAIRAIGGEYLSLVRGVQTGFAPFKLEPTDETLLFWGDLVMFCTSVDGKPHTAKEEAEIRHAMEAVGKLPRNLRSFATVIQNLPDTEENSVAARLAKWCRTGERVGQLGWALDCADDLLAFEDGRCYGFDYTELLEDPKTCPAIMMYLMYRVEKLIDGRKFAFFMDEYWKALSVSYFEDFAKNKQKTIRKQNGFGVYMTQSPSDTLASPIAKTLIEQTATFIFMPNPTADRRDYVDGFKLTDSEFEVVSGLQKGSRMFAIKQGSKFSLARLDLHAFKDELKVLSGSTDNVYRLDKLRARLGDDPAAWLEPFIKGQS</sequence>
<dbReference type="InterPro" id="IPR018145">
    <property type="entry name" value="CagE_TrbE_VirB_cntrl_dom"/>
</dbReference>
<evidence type="ECO:0000256" key="1">
    <source>
        <dbReference type="ARBA" id="ARBA00006512"/>
    </source>
</evidence>
<dbReference type="SUPFAM" id="SSF52540">
    <property type="entry name" value="P-loop containing nucleoside triphosphate hydrolases"/>
    <property type="match status" value="1"/>
</dbReference>
<name>A0AAW8D4L7_9BURK</name>